<dbReference type="InterPro" id="IPR032867">
    <property type="entry name" value="DYW_dom"/>
</dbReference>
<dbReference type="PROSITE" id="PS51375">
    <property type="entry name" value="PPR"/>
    <property type="match status" value="3"/>
</dbReference>
<keyword evidence="5" id="KW-1185">Reference proteome</keyword>
<dbReference type="InterPro" id="IPR011990">
    <property type="entry name" value="TPR-like_helical_dom_sf"/>
</dbReference>
<evidence type="ECO:0000256" key="2">
    <source>
        <dbReference type="PROSITE-ProRule" id="PRU00708"/>
    </source>
</evidence>
<feature type="repeat" description="PPR" evidence="2">
    <location>
        <begin position="50"/>
        <end position="84"/>
    </location>
</feature>
<gene>
    <name evidence="4" type="primary">PCMP-H43</name>
    <name evidence="4" type="ORF">KSP39_PZI006490</name>
</gene>
<feature type="domain" description="DYW" evidence="3">
    <location>
        <begin position="356"/>
        <end position="426"/>
    </location>
</feature>
<dbReference type="GO" id="GO:0009451">
    <property type="term" value="P:RNA modification"/>
    <property type="evidence" value="ECO:0007669"/>
    <property type="project" value="InterPro"/>
</dbReference>
<dbReference type="InterPro" id="IPR002885">
    <property type="entry name" value="PPR_rpt"/>
</dbReference>
<dbReference type="Pfam" id="PF13041">
    <property type="entry name" value="PPR_2"/>
    <property type="match status" value="2"/>
</dbReference>
<dbReference type="Pfam" id="PF14432">
    <property type="entry name" value="DYW_deaminase"/>
    <property type="match status" value="1"/>
</dbReference>
<name>A0AAP0BR94_9ASPA</name>
<dbReference type="Gene3D" id="1.25.40.10">
    <property type="entry name" value="Tetratricopeptide repeat domain"/>
    <property type="match status" value="2"/>
</dbReference>
<dbReference type="FunFam" id="1.25.40.10:FF:000090">
    <property type="entry name" value="Pentatricopeptide repeat-containing protein, chloroplastic"/>
    <property type="match status" value="1"/>
</dbReference>
<dbReference type="FunFam" id="1.25.40.10:FF:000309">
    <property type="entry name" value="Pentatricopeptide repeat-containing protein, chloroplastic"/>
    <property type="match status" value="1"/>
</dbReference>
<evidence type="ECO:0000313" key="4">
    <source>
        <dbReference type="EMBL" id="KAK8947361.1"/>
    </source>
</evidence>
<dbReference type="GO" id="GO:0003723">
    <property type="term" value="F:RNA binding"/>
    <property type="evidence" value="ECO:0007669"/>
    <property type="project" value="InterPro"/>
</dbReference>
<dbReference type="InterPro" id="IPR046848">
    <property type="entry name" value="E_motif"/>
</dbReference>
<dbReference type="GO" id="GO:0008270">
    <property type="term" value="F:zinc ion binding"/>
    <property type="evidence" value="ECO:0007669"/>
    <property type="project" value="InterPro"/>
</dbReference>
<organism evidence="4 5">
    <name type="scientific">Platanthera zijinensis</name>
    <dbReference type="NCBI Taxonomy" id="2320716"/>
    <lineage>
        <taxon>Eukaryota</taxon>
        <taxon>Viridiplantae</taxon>
        <taxon>Streptophyta</taxon>
        <taxon>Embryophyta</taxon>
        <taxon>Tracheophyta</taxon>
        <taxon>Spermatophyta</taxon>
        <taxon>Magnoliopsida</taxon>
        <taxon>Liliopsida</taxon>
        <taxon>Asparagales</taxon>
        <taxon>Orchidaceae</taxon>
        <taxon>Orchidoideae</taxon>
        <taxon>Orchideae</taxon>
        <taxon>Orchidinae</taxon>
        <taxon>Platanthera</taxon>
    </lineage>
</organism>
<dbReference type="EMBL" id="JBBWWQ010000005">
    <property type="protein sequence ID" value="KAK8947361.1"/>
    <property type="molecule type" value="Genomic_DNA"/>
</dbReference>
<keyword evidence="1" id="KW-0677">Repeat</keyword>
<sequence length="509" mass="56847">MGKGRSVHGLVVKFGLEEELDLLITLTSMYAKCGQVHTARSIFDRVFSPELILWNSMISGYAKNGHAGEAVELFKKMISTKVNPDSITLRSAILAFSQLGSLVAASWMWEFVTISELKNDIFVKTAIIDMYAKCGSVVLAREVFDSIPHRDVVVWSAMIMGYGLYGQGKEAIDLFHEMIRSRIRPNDVTFVGLLSACKHAGLVEEGRGYFNSMRNHGIEPRHQHYACIVDLLSRAGHLEEAYGFIREMPMAPEVTVIHGDVELGKYAADRVFALEPWNAGHYVQLSNIYASAGLWKEVASVRVLMKDKKVIKSMGLSSIEIDGKIQSFYAGDKSHPRSKEIFEMMEELERKLKKAGFLPHTDSILHDLGSEEKEVLLCNHSERIAMAYGLICTSPGTTLRITKNLRACVNCHSATKLISKELEYVLILFTGWCFILISVDDVSKLRSRMRSTIEIQRAKKNKLDPLDGSKSVVALPCQELSGIQHPQGIAQSVNHVLDVRNAISRGRTE</sequence>
<proteinExistence type="predicted"/>
<dbReference type="Pfam" id="PF01535">
    <property type="entry name" value="PPR"/>
    <property type="match status" value="2"/>
</dbReference>
<dbReference type="Pfam" id="PF20430">
    <property type="entry name" value="Eplus_motif"/>
    <property type="match status" value="1"/>
</dbReference>
<dbReference type="AlphaFoldDB" id="A0AAP0BR94"/>
<accession>A0AAP0BR94</accession>
<dbReference type="NCBIfam" id="TIGR00756">
    <property type="entry name" value="PPR"/>
    <property type="match status" value="3"/>
</dbReference>
<dbReference type="InterPro" id="IPR046849">
    <property type="entry name" value="E2_motif"/>
</dbReference>
<dbReference type="Pfam" id="PF20431">
    <property type="entry name" value="E_motif"/>
    <property type="match status" value="1"/>
</dbReference>
<feature type="repeat" description="PPR" evidence="2">
    <location>
        <begin position="186"/>
        <end position="220"/>
    </location>
</feature>
<reference evidence="4 5" key="1">
    <citation type="journal article" date="2022" name="Nat. Plants">
        <title>Genomes of leafy and leafless Platanthera orchids illuminate the evolution of mycoheterotrophy.</title>
        <authorList>
            <person name="Li M.H."/>
            <person name="Liu K.W."/>
            <person name="Li Z."/>
            <person name="Lu H.C."/>
            <person name="Ye Q.L."/>
            <person name="Zhang D."/>
            <person name="Wang J.Y."/>
            <person name="Li Y.F."/>
            <person name="Zhong Z.M."/>
            <person name="Liu X."/>
            <person name="Yu X."/>
            <person name="Liu D.K."/>
            <person name="Tu X.D."/>
            <person name="Liu B."/>
            <person name="Hao Y."/>
            <person name="Liao X.Y."/>
            <person name="Jiang Y.T."/>
            <person name="Sun W.H."/>
            <person name="Chen J."/>
            <person name="Chen Y.Q."/>
            <person name="Ai Y."/>
            <person name="Zhai J.W."/>
            <person name="Wu S.S."/>
            <person name="Zhou Z."/>
            <person name="Hsiao Y.Y."/>
            <person name="Wu W.L."/>
            <person name="Chen Y.Y."/>
            <person name="Lin Y.F."/>
            <person name="Hsu J.L."/>
            <person name="Li C.Y."/>
            <person name="Wang Z.W."/>
            <person name="Zhao X."/>
            <person name="Zhong W.Y."/>
            <person name="Ma X.K."/>
            <person name="Ma L."/>
            <person name="Huang J."/>
            <person name="Chen G.Z."/>
            <person name="Huang M.Z."/>
            <person name="Huang L."/>
            <person name="Peng D.H."/>
            <person name="Luo Y.B."/>
            <person name="Zou S.Q."/>
            <person name="Chen S.P."/>
            <person name="Lan S."/>
            <person name="Tsai W.C."/>
            <person name="Van de Peer Y."/>
            <person name="Liu Z.J."/>
        </authorList>
    </citation>
    <scope>NUCLEOTIDE SEQUENCE [LARGE SCALE GENOMIC DNA]</scope>
    <source>
        <strain evidence="4">Lor287</strain>
    </source>
</reference>
<evidence type="ECO:0000313" key="5">
    <source>
        <dbReference type="Proteomes" id="UP001418222"/>
    </source>
</evidence>
<dbReference type="PANTHER" id="PTHR47926">
    <property type="entry name" value="PENTATRICOPEPTIDE REPEAT-CONTAINING PROTEIN"/>
    <property type="match status" value="1"/>
</dbReference>
<dbReference type="PANTHER" id="PTHR47926:SF396">
    <property type="entry name" value="PENTATRICOPEPTIDE REPEAT-CONTAINING PROTEIN"/>
    <property type="match status" value="1"/>
</dbReference>
<protein>
    <submittedName>
        <fullName evidence="4">Pentatricopeptide repeat-containing protein</fullName>
    </submittedName>
</protein>
<dbReference type="Proteomes" id="UP001418222">
    <property type="component" value="Unassembled WGS sequence"/>
</dbReference>
<feature type="repeat" description="PPR" evidence="2">
    <location>
        <begin position="151"/>
        <end position="185"/>
    </location>
</feature>
<evidence type="ECO:0000259" key="3">
    <source>
        <dbReference type="Pfam" id="PF14432"/>
    </source>
</evidence>
<evidence type="ECO:0000256" key="1">
    <source>
        <dbReference type="ARBA" id="ARBA00022737"/>
    </source>
</evidence>
<dbReference type="InterPro" id="IPR046960">
    <property type="entry name" value="PPR_At4g14850-like_plant"/>
</dbReference>
<comment type="caution">
    <text evidence="4">The sequence shown here is derived from an EMBL/GenBank/DDBJ whole genome shotgun (WGS) entry which is preliminary data.</text>
</comment>
<dbReference type="SUPFAM" id="SSF48452">
    <property type="entry name" value="TPR-like"/>
    <property type="match status" value="1"/>
</dbReference>